<comment type="function">
    <text evidence="5">Transcriptional regulator of the ttuABCDE tartrate utilization operon.</text>
</comment>
<evidence type="ECO:0000256" key="1">
    <source>
        <dbReference type="ARBA" id="ARBA00009437"/>
    </source>
</evidence>
<dbReference type="RefSeq" id="WP_034522497.1">
    <property type="nucleotide sequence ID" value="NZ_BAYX01000003.1"/>
</dbReference>
<reference evidence="9 10" key="1">
    <citation type="submission" date="2014-05" db="EMBL/GenBank/DDBJ databases">
        <title>Whole genome shotgun sequence of Rhizobium rhizogenes NBRC 13257.</title>
        <authorList>
            <person name="Katano-Makiyama Y."/>
            <person name="Hosoyama A."/>
            <person name="Hashimoto M."/>
            <person name="Hosoyama Y."/>
            <person name="Noguchi M."/>
            <person name="Tsuchikane K."/>
            <person name="Kimura A."/>
            <person name="Ohji S."/>
            <person name="Ichikawa N."/>
            <person name="Yamazoe A."/>
            <person name="Fujita N."/>
        </authorList>
    </citation>
    <scope>NUCLEOTIDE SEQUENCE [LARGE SCALE GENOMIC DNA]</scope>
    <source>
        <strain evidence="9 10">NBRC 13257</strain>
    </source>
</reference>
<evidence type="ECO:0000313" key="10">
    <source>
        <dbReference type="Proteomes" id="UP000026941"/>
    </source>
</evidence>
<evidence type="ECO:0000256" key="7">
    <source>
        <dbReference type="ARBA" id="ARBA00083243"/>
    </source>
</evidence>
<dbReference type="InterPro" id="IPR000847">
    <property type="entry name" value="LysR_HTH_N"/>
</dbReference>
<organism evidence="9 10">
    <name type="scientific">Rhizobium rhizogenes NBRC 13257</name>
    <dbReference type="NCBI Taxonomy" id="1220581"/>
    <lineage>
        <taxon>Bacteria</taxon>
        <taxon>Pseudomonadati</taxon>
        <taxon>Pseudomonadota</taxon>
        <taxon>Alphaproteobacteria</taxon>
        <taxon>Hyphomicrobiales</taxon>
        <taxon>Rhizobiaceae</taxon>
        <taxon>Rhizobium/Agrobacterium group</taxon>
        <taxon>Rhizobium</taxon>
    </lineage>
</organism>
<dbReference type="Gene3D" id="1.10.10.10">
    <property type="entry name" value="Winged helix-like DNA-binding domain superfamily/Winged helix DNA-binding domain"/>
    <property type="match status" value="1"/>
</dbReference>
<keyword evidence="4" id="KW-0804">Transcription</keyword>
<sequence length="300" mass="33930">MDRLTSLSVFGKVVEHGGFSAAARRLNMSVTMVATHVQSLEERLGVRLLNRTTRKVSLTETGKFYYDRSSQILAELEEADRAAGALTTMPRGTLKIYSSAAIVRFLLPVIDEYLQLYPSVSMDVDIGERTIDMIEDGHDLVMRTVPSPDSSLMVRKLTSWRHVLVCSPSYLEEHAEPKTPADLAAHNCLQYSYYPYGDEWHFETGNGEPANVRVQGNARSNSAETLRHLAVNGRAIWLAPSFIVSEDLAEGRLIRMMPEFRGVEFAINAIYPNRSHLPTKVRLFIDLLVERFAEHRKWMT</sequence>
<evidence type="ECO:0000256" key="3">
    <source>
        <dbReference type="ARBA" id="ARBA00023125"/>
    </source>
</evidence>
<gene>
    <name evidence="9" type="ORF">RRH01S_03_01390</name>
</gene>
<comment type="caution">
    <text evidence="9">The sequence shown here is derived from an EMBL/GenBank/DDBJ whole genome shotgun (WGS) entry which is preliminary data.</text>
</comment>
<dbReference type="InterPro" id="IPR036388">
    <property type="entry name" value="WH-like_DNA-bd_sf"/>
</dbReference>
<dbReference type="InterPro" id="IPR058163">
    <property type="entry name" value="LysR-type_TF_proteobact-type"/>
</dbReference>
<dbReference type="Pfam" id="PF03466">
    <property type="entry name" value="LysR_substrate"/>
    <property type="match status" value="1"/>
</dbReference>
<feature type="domain" description="HTH lysR-type" evidence="8">
    <location>
        <begin position="1"/>
        <end position="59"/>
    </location>
</feature>
<name>A0AA87PYK6_RHIRH</name>
<evidence type="ECO:0000256" key="6">
    <source>
        <dbReference type="ARBA" id="ARBA00067332"/>
    </source>
</evidence>
<dbReference type="SUPFAM" id="SSF46785">
    <property type="entry name" value="Winged helix' DNA-binding domain"/>
    <property type="match status" value="1"/>
</dbReference>
<evidence type="ECO:0000259" key="8">
    <source>
        <dbReference type="PROSITE" id="PS50931"/>
    </source>
</evidence>
<dbReference type="FunFam" id="1.10.10.10:FF:000001">
    <property type="entry name" value="LysR family transcriptional regulator"/>
    <property type="match status" value="1"/>
</dbReference>
<dbReference type="PANTHER" id="PTHR30537:SF5">
    <property type="entry name" value="HTH-TYPE TRANSCRIPTIONAL ACTIVATOR TTDR-RELATED"/>
    <property type="match status" value="1"/>
</dbReference>
<comment type="similarity">
    <text evidence="1">Belongs to the LysR transcriptional regulatory family.</text>
</comment>
<dbReference type="EMBL" id="BAYX01000003">
    <property type="protein sequence ID" value="GAJ92070.1"/>
    <property type="molecule type" value="Genomic_DNA"/>
</dbReference>
<dbReference type="AlphaFoldDB" id="A0AA87PYK6"/>
<dbReference type="Proteomes" id="UP000026941">
    <property type="component" value="Unassembled WGS sequence"/>
</dbReference>
<dbReference type="InterPro" id="IPR005119">
    <property type="entry name" value="LysR_subst-bd"/>
</dbReference>
<dbReference type="Pfam" id="PF00126">
    <property type="entry name" value="HTH_1"/>
    <property type="match status" value="1"/>
</dbReference>
<keyword evidence="3" id="KW-0238">DNA-binding</keyword>
<evidence type="ECO:0000313" key="9">
    <source>
        <dbReference type="EMBL" id="GAJ92070.1"/>
    </source>
</evidence>
<dbReference type="InterPro" id="IPR036390">
    <property type="entry name" value="WH_DNA-bd_sf"/>
</dbReference>
<protein>
    <recommendedName>
        <fullName evidence="6">HTH-type transcriptional regulator TtuA</fullName>
    </recommendedName>
    <alternativeName>
        <fullName evidence="7">Tartrate utilization transcriptional regulator</fullName>
    </alternativeName>
</protein>
<dbReference type="GO" id="GO:0043565">
    <property type="term" value="F:sequence-specific DNA binding"/>
    <property type="evidence" value="ECO:0007669"/>
    <property type="project" value="TreeGrafter"/>
</dbReference>
<dbReference type="PROSITE" id="PS50931">
    <property type="entry name" value="HTH_LYSR"/>
    <property type="match status" value="1"/>
</dbReference>
<dbReference type="GO" id="GO:0006351">
    <property type="term" value="P:DNA-templated transcription"/>
    <property type="evidence" value="ECO:0007669"/>
    <property type="project" value="TreeGrafter"/>
</dbReference>
<accession>A0AA87PYK6</accession>
<keyword evidence="2" id="KW-0805">Transcription regulation</keyword>
<proteinExistence type="inferred from homology"/>
<dbReference type="CDD" id="cd08422">
    <property type="entry name" value="PBP2_CrgA_like"/>
    <property type="match status" value="1"/>
</dbReference>
<dbReference type="Gene3D" id="3.40.190.290">
    <property type="match status" value="1"/>
</dbReference>
<dbReference type="SUPFAM" id="SSF53850">
    <property type="entry name" value="Periplasmic binding protein-like II"/>
    <property type="match status" value="1"/>
</dbReference>
<dbReference type="GO" id="GO:0003700">
    <property type="term" value="F:DNA-binding transcription factor activity"/>
    <property type="evidence" value="ECO:0007669"/>
    <property type="project" value="InterPro"/>
</dbReference>
<evidence type="ECO:0000256" key="4">
    <source>
        <dbReference type="ARBA" id="ARBA00023163"/>
    </source>
</evidence>
<evidence type="ECO:0000256" key="5">
    <source>
        <dbReference type="ARBA" id="ARBA00054626"/>
    </source>
</evidence>
<evidence type="ECO:0000256" key="2">
    <source>
        <dbReference type="ARBA" id="ARBA00023015"/>
    </source>
</evidence>
<dbReference type="PANTHER" id="PTHR30537">
    <property type="entry name" value="HTH-TYPE TRANSCRIPTIONAL REGULATOR"/>
    <property type="match status" value="1"/>
</dbReference>